<feature type="binding site" evidence="4">
    <location>
        <position position="273"/>
    </location>
    <ligand>
        <name>pyridoxal 5'-phosphate</name>
        <dbReference type="ChEBI" id="CHEBI:597326"/>
    </ligand>
</feature>
<evidence type="ECO:0000256" key="4">
    <source>
        <dbReference type="HAMAP-Rule" id="MF_01970"/>
    </source>
</evidence>
<comment type="subunit">
    <text evidence="4 6">Homodimer.</text>
</comment>
<dbReference type="InterPro" id="IPR015422">
    <property type="entry name" value="PyrdxlP-dep_Trfase_small"/>
</dbReference>
<feature type="binding site" evidence="4">
    <location>
        <position position="243"/>
    </location>
    <ligand>
        <name>pyridoxal 5'-phosphate</name>
        <dbReference type="ChEBI" id="CHEBI:597326"/>
    </ligand>
</feature>
<comment type="cofactor">
    <cofactor evidence="4 6">
        <name>pyridoxal 5'-phosphate</name>
        <dbReference type="ChEBI" id="CHEBI:597326"/>
    </cofactor>
</comment>
<feature type="binding site" evidence="4">
    <location>
        <position position="218"/>
    </location>
    <ligand>
        <name>pyridoxal 5'-phosphate</name>
        <dbReference type="ChEBI" id="CHEBI:597326"/>
    </ligand>
</feature>
<comment type="pathway">
    <text evidence="4 6">Cofactor biosynthesis; NAD(+) biosynthesis; quinolinate from L-kynurenine: step 2/3.</text>
</comment>
<evidence type="ECO:0000256" key="5">
    <source>
        <dbReference type="NCBIfam" id="TIGR01814"/>
    </source>
</evidence>
<dbReference type="EC" id="3.7.1.3" evidence="4 5"/>
<keyword evidence="2 4" id="KW-0378">Hydrolase</keyword>
<comment type="caution">
    <text evidence="7">The sequence shown here is derived from an EMBL/GenBank/DDBJ whole genome shotgun (WGS) entry which is preliminary data.</text>
</comment>
<feature type="binding site" evidence="4">
    <location>
        <position position="105"/>
    </location>
    <ligand>
        <name>pyridoxal 5'-phosphate</name>
        <dbReference type="ChEBI" id="CHEBI:597326"/>
    </ligand>
</feature>
<comment type="catalytic activity">
    <reaction evidence="6">
        <text>3-hydroxy-L-kynurenine + H2O = 3-hydroxyanthranilate + L-alanine + H(+)</text>
        <dbReference type="Rhea" id="RHEA:25143"/>
        <dbReference type="ChEBI" id="CHEBI:15377"/>
        <dbReference type="ChEBI" id="CHEBI:15378"/>
        <dbReference type="ChEBI" id="CHEBI:36559"/>
        <dbReference type="ChEBI" id="CHEBI:57972"/>
        <dbReference type="ChEBI" id="CHEBI:58125"/>
        <dbReference type="EC" id="3.7.1.3"/>
    </reaction>
</comment>
<comment type="caution">
    <text evidence="4">Lacks conserved residue(s) required for the propagation of feature annotation.</text>
</comment>
<dbReference type="PANTHER" id="PTHR14084:SF0">
    <property type="entry name" value="KYNURENINASE"/>
    <property type="match status" value="1"/>
</dbReference>
<keyword evidence="3 4" id="KW-0663">Pyridoxal phosphate</keyword>
<proteinExistence type="inferred from homology"/>
<dbReference type="SUPFAM" id="SSF53383">
    <property type="entry name" value="PLP-dependent transferases"/>
    <property type="match status" value="1"/>
</dbReference>
<gene>
    <name evidence="4 7" type="primary">kynU</name>
    <name evidence="7" type="ORF">K6753_05600</name>
</gene>
<accession>A0ABS7T574</accession>
<evidence type="ECO:0000313" key="7">
    <source>
        <dbReference type="EMBL" id="MBZ4039003.1"/>
    </source>
</evidence>
<comment type="similarity">
    <text evidence="4 6">Belongs to the kynureninase family.</text>
</comment>
<protein>
    <recommendedName>
        <fullName evidence="4 5">Kynureninase</fullName>
        <ecNumber evidence="4 5">3.7.1.3</ecNumber>
    </recommendedName>
    <alternativeName>
        <fullName evidence="4">L-kynurenine hydrolase</fullName>
    </alternativeName>
</protein>
<organism evidence="7 8">
    <name type="scientific">Novilysobacter selenitireducens</name>
    <dbReference type="NCBI Taxonomy" id="2872639"/>
    <lineage>
        <taxon>Bacteria</taxon>
        <taxon>Pseudomonadati</taxon>
        <taxon>Pseudomonadota</taxon>
        <taxon>Gammaproteobacteria</taxon>
        <taxon>Lysobacterales</taxon>
        <taxon>Lysobacteraceae</taxon>
        <taxon>Novilysobacter</taxon>
    </lineage>
</organism>
<dbReference type="RefSeq" id="WP_223675224.1">
    <property type="nucleotide sequence ID" value="NZ_JAINZW010000002.1"/>
</dbReference>
<comment type="catalytic activity">
    <reaction evidence="4 6">
        <text>L-kynurenine + H2O = anthranilate + L-alanine + H(+)</text>
        <dbReference type="Rhea" id="RHEA:16813"/>
        <dbReference type="ChEBI" id="CHEBI:15377"/>
        <dbReference type="ChEBI" id="CHEBI:15378"/>
        <dbReference type="ChEBI" id="CHEBI:16567"/>
        <dbReference type="ChEBI" id="CHEBI:57959"/>
        <dbReference type="ChEBI" id="CHEBI:57972"/>
        <dbReference type="EC" id="3.7.1.3"/>
    </reaction>
</comment>
<dbReference type="InterPro" id="IPR015421">
    <property type="entry name" value="PyrdxlP-dep_Trfase_major"/>
</dbReference>
<keyword evidence="1 4" id="KW-0662">Pyridine nucleotide biosynthesis</keyword>
<dbReference type="HAMAP" id="MF_01970">
    <property type="entry name" value="Kynureninase"/>
    <property type="match status" value="1"/>
</dbReference>
<comment type="pathway">
    <text evidence="4 6">Amino-acid degradation; L-kynurenine degradation; L-alanine and anthranilate from L-kynurenine: step 1/1.</text>
</comment>
<dbReference type="PANTHER" id="PTHR14084">
    <property type="entry name" value="KYNURENINASE"/>
    <property type="match status" value="1"/>
</dbReference>
<keyword evidence="8" id="KW-1185">Reference proteome</keyword>
<dbReference type="InterPro" id="IPR010111">
    <property type="entry name" value="Kynureninase"/>
</dbReference>
<feature type="binding site" evidence="4">
    <location>
        <position position="106"/>
    </location>
    <ligand>
        <name>pyridoxal 5'-phosphate</name>
        <dbReference type="ChEBI" id="CHEBI:597326"/>
    </ligand>
</feature>
<evidence type="ECO:0000256" key="1">
    <source>
        <dbReference type="ARBA" id="ARBA00022642"/>
    </source>
</evidence>
<dbReference type="PIRSF" id="PIRSF038800">
    <property type="entry name" value="KYNU"/>
    <property type="match status" value="1"/>
</dbReference>
<name>A0ABS7T574_9GAMM</name>
<evidence type="ECO:0000256" key="2">
    <source>
        <dbReference type="ARBA" id="ARBA00022801"/>
    </source>
</evidence>
<feature type="binding site" evidence="4">
    <location>
        <position position="221"/>
    </location>
    <ligand>
        <name>pyridoxal 5'-phosphate</name>
        <dbReference type="ChEBI" id="CHEBI:597326"/>
    </ligand>
</feature>
<dbReference type="Gene3D" id="3.40.640.10">
    <property type="entry name" value="Type I PLP-dependent aspartate aminotransferase-like (Major domain)"/>
    <property type="match status" value="1"/>
</dbReference>
<evidence type="ECO:0000256" key="6">
    <source>
        <dbReference type="PIRNR" id="PIRNR038800"/>
    </source>
</evidence>
<dbReference type="NCBIfam" id="TIGR01814">
    <property type="entry name" value="kynureninase"/>
    <property type="match status" value="1"/>
</dbReference>
<dbReference type="Pfam" id="PF22580">
    <property type="entry name" value="KYNU_C"/>
    <property type="match status" value="1"/>
</dbReference>
<feature type="modified residue" description="N6-(pyridoxal phosphate)lysine" evidence="4">
    <location>
        <position position="244"/>
    </location>
</feature>
<evidence type="ECO:0000313" key="8">
    <source>
        <dbReference type="Proteomes" id="UP001430954"/>
    </source>
</evidence>
<comment type="function">
    <text evidence="4 6">Catalyzes the cleavage of L-kynurenine (L-Kyn) and L-3-hydroxykynurenine (L-3OHKyn) into anthranilic acid (AA) and 3-hydroxyanthranilic acid (3-OHAA), respectively.</text>
</comment>
<dbReference type="InterPro" id="IPR015424">
    <property type="entry name" value="PyrdxlP-dep_Trfase"/>
</dbReference>
<dbReference type="Proteomes" id="UP001430954">
    <property type="component" value="Unassembled WGS sequence"/>
</dbReference>
<feature type="binding site" evidence="4">
    <location>
        <position position="301"/>
    </location>
    <ligand>
        <name>pyridoxal 5'-phosphate</name>
        <dbReference type="ChEBI" id="CHEBI:597326"/>
    </ligand>
</feature>
<dbReference type="EMBL" id="JAINZW010000002">
    <property type="protein sequence ID" value="MBZ4039003.1"/>
    <property type="molecule type" value="Genomic_DNA"/>
</dbReference>
<dbReference type="GO" id="GO:0030429">
    <property type="term" value="F:kynureninase activity"/>
    <property type="evidence" value="ECO:0007669"/>
    <property type="project" value="UniProtKB-EC"/>
</dbReference>
<sequence>MTDLFTDTHAAALDANDPLPTLRSEFHIPRHGDTEQAYFVGNSLGLQPRGARAHVEEVLDKWATEAVEGHFTGSAQWMTYHELVREPLARLVGAEPIEVVAMNSLTANLHLMMASFYRPTRERPAILIEAGAFPSDRHAVASQVGFHGFDPDTDLIELAPDGPGGMFTMAAIERAIAEHGPRLALVLWPGVQYRTGQAFDLKEIARLAHAQGAVCGFDLAHGAGNLDLALHDSNADFAVWCHYKYVNSGPGAVAGCFVHARHAHTDRPRFAGWWGHDVNSRFRMGPEFVPTPGADGWQLSNPPILGLAPLRASLDLFDRVGMPALRAKSGRLTGYLEKLIRERLSDRLEILTPADPAQRGCQLSLRVAGGRENGRALFAHLADNGVLGDWREPDVIRISPAPLYNTHADILRFARTVEGWRHG</sequence>
<feature type="binding site" evidence="4">
    <location>
        <begin position="133"/>
        <end position="136"/>
    </location>
    <ligand>
        <name>pyridoxal 5'-phosphate</name>
        <dbReference type="ChEBI" id="CHEBI:597326"/>
    </ligand>
</feature>
<dbReference type="Gene3D" id="3.90.1150.10">
    <property type="entry name" value="Aspartate Aminotransferase, domain 1"/>
    <property type="match status" value="1"/>
</dbReference>
<reference evidence="7 8" key="1">
    <citation type="submission" date="2021-09" db="EMBL/GenBank/DDBJ databases">
        <title>Lysobacter sp. 13A isolated from the river sediment.</title>
        <authorList>
            <person name="Liu H."/>
            <person name="Li S."/>
            <person name="Mao S."/>
        </authorList>
    </citation>
    <scope>NUCLEOTIDE SEQUENCE [LARGE SCALE GENOMIC DNA]</scope>
    <source>
        <strain evidence="7 8">13A</strain>
    </source>
</reference>
<evidence type="ECO:0000256" key="3">
    <source>
        <dbReference type="ARBA" id="ARBA00022898"/>
    </source>
</evidence>